<dbReference type="Gene3D" id="3.40.50.150">
    <property type="entry name" value="Vaccinia Virus protein VP39"/>
    <property type="match status" value="1"/>
</dbReference>
<feature type="domain" description="Methyltransferase type 11" evidence="1">
    <location>
        <begin position="30"/>
        <end position="81"/>
    </location>
</feature>
<organism evidence="2">
    <name type="scientific">viral metagenome</name>
    <dbReference type="NCBI Taxonomy" id="1070528"/>
    <lineage>
        <taxon>unclassified sequences</taxon>
        <taxon>metagenomes</taxon>
        <taxon>organismal metagenomes</taxon>
    </lineage>
</organism>
<proteinExistence type="predicted"/>
<dbReference type="SUPFAM" id="SSF53335">
    <property type="entry name" value="S-adenosyl-L-methionine-dependent methyltransferases"/>
    <property type="match status" value="1"/>
</dbReference>
<protein>
    <submittedName>
        <fullName evidence="2">Putative methyltransferase</fullName>
    </submittedName>
</protein>
<keyword evidence="2" id="KW-0489">Methyltransferase</keyword>
<reference evidence="2" key="1">
    <citation type="submission" date="2020-03" db="EMBL/GenBank/DDBJ databases">
        <title>The deep terrestrial virosphere.</title>
        <authorList>
            <person name="Holmfeldt K."/>
            <person name="Nilsson E."/>
            <person name="Simone D."/>
            <person name="Lopez-Fernandez M."/>
            <person name="Wu X."/>
            <person name="de Brujin I."/>
            <person name="Lundin D."/>
            <person name="Andersson A."/>
            <person name="Bertilsson S."/>
            <person name="Dopson M."/>
        </authorList>
    </citation>
    <scope>NUCLEOTIDE SEQUENCE</scope>
    <source>
        <strain evidence="2">TM448B02869</strain>
    </source>
</reference>
<accession>A0A6M3XVU3</accession>
<dbReference type="GO" id="GO:0008757">
    <property type="term" value="F:S-adenosylmethionine-dependent methyltransferase activity"/>
    <property type="evidence" value="ECO:0007669"/>
    <property type="project" value="InterPro"/>
</dbReference>
<dbReference type="GO" id="GO:0032259">
    <property type="term" value="P:methylation"/>
    <property type="evidence" value="ECO:0007669"/>
    <property type="project" value="UniProtKB-KW"/>
</dbReference>
<dbReference type="InterPro" id="IPR029063">
    <property type="entry name" value="SAM-dependent_MTases_sf"/>
</dbReference>
<dbReference type="CDD" id="cd02440">
    <property type="entry name" value="AdoMet_MTases"/>
    <property type="match status" value="1"/>
</dbReference>
<keyword evidence="2" id="KW-0808">Transferase</keyword>
<evidence type="ECO:0000259" key="1">
    <source>
        <dbReference type="Pfam" id="PF08241"/>
    </source>
</evidence>
<dbReference type="AlphaFoldDB" id="A0A6M3XVU3"/>
<name>A0A6M3XVU3_9ZZZZ</name>
<sequence length="148" mass="16611">MGDTKINLGSGYRKLDNFINIDNRPETNPDMVLDVTEGLPFGNDSVDTVVAVDFLEHIAIGKVVPLIEEIYRVLKPEGSFISVTPSTDGRGAFQDPTHVSFWNKNSWLYYMHDAYRALYGIKAKFSGTVEDVQTDSHVIHTHARLVKI</sequence>
<dbReference type="InterPro" id="IPR013216">
    <property type="entry name" value="Methyltransf_11"/>
</dbReference>
<dbReference type="EMBL" id="MT144967">
    <property type="protein sequence ID" value="QJI01990.1"/>
    <property type="molecule type" value="Genomic_DNA"/>
</dbReference>
<gene>
    <name evidence="2" type="ORF">TM448B02869_0002</name>
</gene>
<evidence type="ECO:0000313" key="2">
    <source>
        <dbReference type="EMBL" id="QJI01990.1"/>
    </source>
</evidence>
<dbReference type="Pfam" id="PF08241">
    <property type="entry name" value="Methyltransf_11"/>
    <property type="match status" value="1"/>
</dbReference>